<dbReference type="InterPro" id="IPR001624">
    <property type="entry name" value="FliE"/>
</dbReference>
<dbReference type="EMBL" id="FYDG01000006">
    <property type="protein sequence ID" value="SNB75144.1"/>
    <property type="molecule type" value="Genomic_DNA"/>
</dbReference>
<dbReference type="Proteomes" id="UP000198418">
    <property type="component" value="Unassembled WGS sequence"/>
</dbReference>
<dbReference type="OrthoDB" id="9812413at2"/>
<reference evidence="6" key="1">
    <citation type="submission" date="2017-06" db="EMBL/GenBank/DDBJ databases">
        <authorList>
            <person name="Varghese N."/>
            <person name="Submissions S."/>
        </authorList>
    </citation>
    <scope>NUCLEOTIDE SEQUENCE [LARGE SCALE GENOMIC DNA]</scope>
    <source>
        <strain evidence="6">DSM 137</strain>
    </source>
</reference>
<keyword evidence="5" id="KW-0966">Cell projection</keyword>
<keyword evidence="3 4" id="KW-0975">Bacterial flagellum</keyword>
<name>A0A212RRE8_RHOAC</name>
<keyword evidence="6" id="KW-1185">Reference proteome</keyword>
<protein>
    <recommendedName>
        <fullName evidence="4">Flagellar hook-basal body complex protein FliE</fullName>
    </recommendedName>
</protein>
<proteinExistence type="inferred from homology"/>
<dbReference type="Pfam" id="PF02049">
    <property type="entry name" value="FliE"/>
    <property type="match status" value="1"/>
</dbReference>
<accession>A0A212RRE8</accession>
<keyword evidence="5" id="KW-0969">Cilium</keyword>
<evidence type="ECO:0000313" key="5">
    <source>
        <dbReference type="EMBL" id="SNB75144.1"/>
    </source>
</evidence>
<dbReference type="GO" id="GO:0005198">
    <property type="term" value="F:structural molecule activity"/>
    <property type="evidence" value="ECO:0007669"/>
    <property type="project" value="InterPro"/>
</dbReference>
<dbReference type="HAMAP" id="MF_00724">
    <property type="entry name" value="FliE"/>
    <property type="match status" value="1"/>
</dbReference>
<evidence type="ECO:0000256" key="2">
    <source>
        <dbReference type="ARBA" id="ARBA00009272"/>
    </source>
</evidence>
<comment type="subcellular location">
    <subcellularLocation>
        <location evidence="1 4">Bacterial flagellum basal body</location>
    </subcellularLocation>
</comment>
<dbReference type="GO" id="GO:0003774">
    <property type="term" value="F:cytoskeletal motor activity"/>
    <property type="evidence" value="ECO:0007669"/>
    <property type="project" value="InterPro"/>
</dbReference>
<dbReference type="PANTHER" id="PTHR34653">
    <property type="match status" value="1"/>
</dbReference>
<evidence type="ECO:0000313" key="6">
    <source>
        <dbReference type="Proteomes" id="UP000198418"/>
    </source>
</evidence>
<gene>
    <name evidence="4" type="primary">fliE</name>
    <name evidence="5" type="ORF">SAMN06265338_106184</name>
</gene>
<dbReference type="AlphaFoldDB" id="A0A212RRE8"/>
<sequence length="101" mass="10317">MIGAILPIALDVVRGLASPASTPATRATAGASFNEALAAAASDAVKTLKGSEATSMAGLEGKVSVQQVTENVMNAERTLQTSLAIRDKAVAAYQQISQMQI</sequence>
<evidence type="ECO:0000256" key="1">
    <source>
        <dbReference type="ARBA" id="ARBA00004117"/>
    </source>
</evidence>
<evidence type="ECO:0000256" key="3">
    <source>
        <dbReference type="ARBA" id="ARBA00023143"/>
    </source>
</evidence>
<evidence type="ECO:0000256" key="4">
    <source>
        <dbReference type="HAMAP-Rule" id="MF_00724"/>
    </source>
</evidence>
<comment type="similarity">
    <text evidence="2 4">Belongs to the FliE family.</text>
</comment>
<keyword evidence="5" id="KW-0282">Flagellum</keyword>
<dbReference type="RefSeq" id="WP_088521190.1">
    <property type="nucleotide sequence ID" value="NZ_FYDG01000006.1"/>
</dbReference>
<dbReference type="PANTHER" id="PTHR34653:SF1">
    <property type="entry name" value="FLAGELLAR HOOK-BASAL BODY COMPLEX PROTEIN FLIE"/>
    <property type="match status" value="1"/>
</dbReference>
<dbReference type="GO" id="GO:0009425">
    <property type="term" value="C:bacterial-type flagellum basal body"/>
    <property type="evidence" value="ECO:0007669"/>
    <property type="project" value="UniProtKB-SubCell"/>
</dbReference>
<organism evidence="5 6">
    <name type="scientific">Rhodoblastus acidophilus</name>
    <name type="common">Rhodopseudomonas acidophila</name>
    <dbReference type="NCBI Taxonomy" id="1074"/>
    <lineage>
        <taxon>Bacteria</taxon>
        <taxon>Pseudomonadati</taxon>
        <taxon>Pseudomonadota</taxon>
        <taxon>Alphaproteobacteria</taxon>
        <taxon>Hyphomicrobiales</taxon>
        <taxon>Rhodoblastaceae</taxon>
        <taxon>Rhodoblastus</taxon>
    </lineage>
</organism>
<dbReference type="GO" id="GO:0071973">
    <property type="term" value="P:bacterial-type flagellum-dependent cell motility"/>
    <property type="evidence" value="ECO:0007669"/>
    <property type="project" value="InterPro"/>
</dbReference>